<dbReference type="Proteomes" id="UP000243217">
    <property type="component" value="Unassembled WGS sequence"/>
</dbReference>
<organism evidence="12 13">
    <name type="scientific">Thraustotheca clavata</name>
    <dbReference type="NCBI Taxonomy" id="74557"/>
    <lineage>
        <taxon>Eukaryota</taxon>
        <taxon>Sar</taxon>
        <taxon>Stramenopiles</taxon>
        <taxon>Oomycota</taxon>
        <taxon>Saprolegniomycetes</taxon>
        <taxon>Saprolegniales</taxon>
        <taxon>Achlyaceae</taxon>
        <taxon>Thraustotheca</taxon>
    </lineage>
</organism>
<dbReference type="InterPro" id="IPR000209">
    <property type="entry name" value="Peptidase_S8/S53_dom"/>
</dbReference>
<feature type="binding site" evidence="9">
    <location>
        <position position="507"/>
    </location>
    <ligand>
        <name>Ca(2+)</name>
        <dbReference type="ChEBI" id="CHEBI:29108"/>
    </ligand>
</feature>
<feature type="active site" description="Charge relay system" evidence="9">
    <location>
        <position position="244"/>
    </location>
</feature>
<feature type="binding site" evidence="9">
    <location>
        <position position="533"/>
    </location>
    <ligand>
        <name>Ca(2+)</name>
        <dbReference type="ChEBI" id="CHEBI:29108"/>
    </ligand>
</feature>
<comment type="caution">
    <text evidence="12">The sequence shown here is derived from an EMBL/GenBank/DDBJ whole genome shotgun (WGS) entry which is preliminary data.</text>
</comment>
<keyword evidence="5 9" id="KW-0106">Calcium</keyword>
<keyword evidence="3 9" id="KW-0378">Hydrolase</keyword>
<dbReference type="CDD" id="cd11377">
    <property type="entry name" value="Pro-peptidase_S53"/>
    <property type="match status" value="1"/>
</dbReference>
<dbReference type="InterPro" id="IPR036852">
    <property type="entry name" value="Peptidase_S8/S53_dom_sf"/>
</dbReference>
<dbReference type="Pfam" id="PF09286">
    <property type="entry name" value="Pro-kuma_activ"/>
    <property type="match status" value="1"/>
</dbReference>
<dbReference type="GO" id="GO:0046872">
    <property type="term" value="F:metal ion binding"/>
    <property type="evidence" value="ECO:0007669"/>
    <property type="project" value="UniProtKB-UniRule"/>
</dbReference>
<dbReference type="EC" id="3.4.21.62" evidence="8"/>
<dbReference type="SUPFAM" id="SSF54897">
    <property type="entry name" value="Protease propeptides/inhibitors"/>
    <property type="match status" value="1"/>
</dbReference>
<comment type="cofactor">
    <cofactor evidence="9">
        <name>Ca(2+)</name>
        <dbReference type="ChEBI" id="CHEBI:29108"/>
    </cofactor>
    <text evidence="9">Binds 1 Ca(2+) ion per subunit.</text>
</comment>
<evidence type="ECO:0000256" key="4">
    <source>
        <dbReference type="ARBA" id="ARBA00022825"/>
    </source>
</evidence>
<keyword evidence="6" id="KW-0865">Zymogen</keyword>
<dbReference type="CDD" id="cd04056">
    <property type="entry name" value="Peptidases_S53"/>
    <property type="match status" value="1"/>
</dbReference>
<gene>
    <name evidence="12" type="ORF">THRCLA_05077</name>
</gene>
<feature type="binding site" evidence="9">
    <location>
        <position position="506"/>
    </location>
    <ligand>
        <name>Ca(2+)</name>
        <dbReference type="ChEBI" id="CHEBI:29108"/>
    </ligand>
</feature>
<reference evidence="12 13" key="1">
    <citation type="journal article" date="2014" name="Genome Biol. Evol.">
        <title>The secreted proteins of Achlya hypogyna and Thraustotheca clavata identify the ancestral oomycete secretome and reveal gene acquisitions by horizontal gene transfer.</title>
        <authorList>
            <person name="Misner I."/>
            <person name="Blouin N."/>
            <person name="Leonard G."/>
            <person name="Richards T.A."/>
            <person name="Lane C.E."/>
        </authorList>
    </citation>
    <scope>NUCLEOTIDE SEQUENCE [LARGE SCALE GENOMIC DNA]</scope>
    <source>
        <strain evidence="12 13">ATCC 34112</strain>
    </source>
</reference>
<accession>A0A1V9ZX58</accession>
<evidence type="ECO:0000256" key="10">
    <source>
        <dbReference type="SAM" id="SignalP"/>
    </source>
</evidence>
<dbReference type="Gene3D" id="3.40.50.200">
    <property type="entry name" value="Peptidase S8/S53 domain"/>
    <property type="match status" value="1"/>
</dbReference>
<feature type="chain" id="PRO_5012461357" description="subtilisin" evidence="10">
    <location>
        <begin position="17"/>
        <end position="559"/>
    </location>
</feature>
<evidence type="ECO:0000256" key="3">
    <source>
        <dbReference type="ARBA" id="ARBA00022801"/>
    </source>
</evidence>
<dbReference type="InterPro" id="IPR050819">
    <property type="entry name" value="Tripeptidyl-peptidase_I"/>
</dbReference>
<feature type="binding site" evidence="9">
    <location>
        <position position="531"/>
    </location>
    <ligand>
        <name>Ca(2+)</name>
        <dbReference type="ChEBI" id="CHEBI:29108"/>
    </ligand>
</feature>
<sequence>MFSWIIRLTLLTGVAASWRRLERAHEQELMSIRVHLRPEIDLLEQLNQVADIASPEYAKYVEDLDQVTRPSSKALDAARLLFSEFHPIVSRNVWHIELPVASAETLFQTKIHKFQHDATKQWLLRAANSITIPQSIASHVLLIDGLDYLPPSRSKSPFKRRLQGVNPITDGITLEIIQKLYNFPDSLDSSYAGNSIVIGAFLNETYMESDIDNYLGFSNMRPLSVKPSHKNCIGNGKPNYATSEASLDVQLLAGLTRNNDTTVLCYNEYRIPDKPLSDDNQEPFLKFMIDVNTMKPAPAVVSISYADDECSIPLSYRQAIDSEFIKAGLRGTTIFVSSGDNGVVGSSSLEDFGPKYCDRYQPGYPSSSPYIVSVGATNLVASKEIGLSTRNGGAITTGGGFSQDEPRPVYQVQVVDEYLGKHNLNISAFNSSGRAFPDLAGVGHNIVLFIGGFMTVCDGTSASAPILAALFSHINRYRLSRGKPVLGFVNPYLYKLSSVCPFIFNDIASGENGCGSLNQPCCLNGFAAGLGWDPISGLGSLNYQAFIDNMDKCEELMKA</sequence>
<dbReference type="GO" id="GO:0008240">
    <property type="term" value="F:tripeptidyl-peptidase activity"/>
    <property type="evidence" value="ECO:0007669"/>
    <property type="project" value="TreeGrafter"/>
</dbReference>
<feature type="active site" description="Charge relay system" evidence="9">
    <location>
        <position position="461"/>
    </location>
</feature>
<evidence type="ECO:0000256" key="7">
    <source>
        <dbReference type="ARBA" id="ARBA00023529"/>
    </source>
</evidence>
<dbReference type="PANTHER" id="PTHR14218">
    <property type="entry name" value="PROTEASE S8 TRIPEPTIDYL PEPTIDASE I CLN2"/>
    <property type="match status" value="1"/>
</dbReference>
<keyword evidence="4 9" id="KW-0720">Serine protease</keyword>
<evidence type="ECO:0000256" key="5">
    <source>
        <dbReference type="ARBA" id="ARBA00022837"/>
    </source>
</evidence>
<evidence type="ECO:0000256" key="8">
    <source>
        <dbReference type="ARBA" id="ARBA00023619"/>
    </source>
</evidence>
<keyword evidence="10" id="KW-0732">Signal</keyword>
<evidence type="ECO:0000256" key="1">
    <source>
        <dbReference type="ARBA" id="ARBA00022670"/>
    </source>
</evidence>
<protein>
    <recommendedName>
        <fullName evidence="8">subtilisin</fullName>
        <ecNumber evidence="8">3.4.21.62</ecNumber>
    </recommendedName>
</protein>
<evidence type="ECO:0000256" key="9">
    <source>
        <dbReference type="PROSITE-ProRule" id="PRU01032"/>
    </source>
</evidence>
<dbReference type="STRING" id="74557.A0A1V9ZX58"/>
<keyword evidence="13" id="KW-1185">Reference proteome</keyword>
<dbReference type="PROSITE" id="PS51695">
    <property type="entry name" value="SEDOLISIN"/>
    <property type="match status" value="1"/>
</dbReference>
<dbReference type="InterPro" id="IPR015366">
    <property type="entry name" value="S53_propep"/>
</dbReference>
<dbReference type="PANTHER" id="PTHR14218:SF15">
    <property type="entry name" value="TRIPEPTIDYL-PEPTIDASE 1"/>
    <property type="match status" value="1"/>
</dbReference>
<dbReference type="AlphaFoldDB" id="A0A1V9ZX58"/>
<dbReference type="Pfam" id="PF00082">
    <property type="entry name" value="Peptidase_S8"/>
    <property type="match status" value="1"/>
</dbReference>
<dbReference type="SUPFAM" id="SSF52743">
    <property type="entry name" value="Subtilisin-like"/>
    <property type="match status" value="1"/>
</dbReference>
<evidence type="ECO:0000256" key="6">
    <source>
        <dbReference type="ARBA" id="ARBA00023145"/>
    </source>
</evidence>
<name>A0A1V9ZX58_9STRA</name>
<dbReference type="SMART" id="SM00944">
    <property type="entry name" value="Pro-kuma_activ"/>
    <property type="match status" value="1"/>
</dbReference>
<dbReference type="GO" id="GO:0004252">
    <property type="term" value="F:serine-type endopeptidase activity"/>
    <property type="evidence" value="ECO:0007669"/>
    <property type="project" value="UniProtKB-UniRule"/>
</dbReference>
<keyword evidence="1 9" id="KW-0645">Protease</keyword>
<feature type="active site" description="Charge relay system" evidence="9">
    <location>
        <position position="248"/>
    </location>
</feature>
<feature type="signal peptide" evidence="10">
    <location>
        <begin position="1"/>
        <end position="16"/>
    </location>
</feature>
<evidence type="ECO:0000313" key="13">
    <source>
        <dbReference type="Proteomes" id="UP000243217"/>
    </source>
</evidence>
<evidence type="ECO:0000259" key="11">
    <source>
        <dbReference type="PROSITE" id="PS51695"/>
    </source>
</evidence>
<evidence type="ECO:0000313" key="12">
    <source>
        <dbReference type="EMBL" id="OQS02559.1"/>
    </source>
</evidence>
<keyword evidence="2 9" id="KW-0479">Metal-binding</keyword>
<proteinExistence type="predicted"/>
<evidence type="ECO:0000256" key="2">
    <source>
        <dbReference type="ARBA" id="ARBA00022723"/>
    </source>
</evidence>
<dbReference type="InterPro" id="IPR030400">
    <property type="entry name" value="Sedolisin_dom"/>
</dbReference>
<feature type="domain" description="Peptidase S53" evidence="11">
    <location>
        <begin position="171"/>
        <end position="553"/>
    </location>
</feature>
<dbReference type="GO" id="GO:0006508">
    <property type="term" value="P:proteolysis"/>
    <property type="evidence" value="ECO:0007669"/>
    <property type="project" value="UniProtKB-KW"/>
</dbReference>
<comment type="catalytic activity">
    <reaction evidence="7">
        <text>Hydrolysis of proteins with broad specificity for peptide bonds, and a preference for a large uncharged residue in P1. Hydrolyzes peptide amides.</text>
        <dbReference type="EC" id="3.4.21.62"/>
    </reaction>
</comment>
<dbReference type="OrthoDB" id="2919105at2759"/>
<dbReference type="EMBL" id="JNBS01001113">
    <property type="protein sequence ID" value="OQS02559.1"/>
    <property type="molecule type" value="Genomic_DNA"/>
</dbReference>